<evidence type="ECO:0000313" key="2">
    <source>
        <dbReference type="Proteomes" id="UP000230538"/>
    </source>
</evidence>
<gene>
    <name evidence="1" type="ORF">CO181_00650</name>
</gene>
<name>A0A2M7WYT4_UNCKA</name>
<protein>
    <submittedName>
        <fullName evidence="1">GDP-mannose 4,6-dehydratase</fullName>
    </submittedName>
</protein>
<sequence length="49" mass="5722">DPSLLRAVDLPVTMCNQQKFAAQTLWKPTFSIEETLLDTLNFWRVQINK</sequence>
<organism evidence="1 2">
    <name type="scientific">candidate division WWE3 bacterium CG_4_9_14_3_um_filter_43_9</name>
    <dbReference type="NCBI Taxonomy" id="1975082"/>
    <lineage>
        <taxon>Bacteria</taxon>
        <taxon>Katanobacteria</taxon>
    </lineage>
</organism>
<comment type="caution">
    <text evidence="1">The sequence shown here is derived from an EMBL/GenBank/DDBJ whole genome shotgun (WGS) entry which is preliminary data.</text>
</comment>
<evidence type="ECO:0000313" key="1">
    <source>
        <dbReference type="EMBL" id="PJA38327.1"/>
    </source>
</evidence>
<reference evidence="2" key="1">
    <citation type="submission" date="2017-09" db="EMBL/GenBank/DDBJ databases">
        <title>Depth-based differentiation of microbial function through sediment-hosted aquifers and enrichment of novel symbionts in the deep terrestrial subsurface.</title>
        <authorList>
            <person name="Probst A.J."/>
            <person name="Ladd B."/>
            <person name="Jarett J.K."/>
            <person name="Geller-Mcgrath D.E."/>
            <person name="Sieber C.M.K."/>
            <person name="Emerson J.B."/>
            <person name="Anantharaman K."/>
            <person name="Thomas B.C."/>
            <person name="Malmstrom R."/>
            <person name="Stieglmeier M."/>
            <person name="Klingl A."/>
            <person name="Woyke T."/>
            <person name="Ryan C.M."/>
            <person name="Banfield J.F."/>
        </authorList>
    </citation>
    <scope>NUCLEOTIDE SEQUENCE [LARGE SCALE GENOMIC DNA]</scope>
</reference>
<accession>A0A2M7WYT4</accession>
<feature type="non-terminal residue" evidence="1">
    <location>
        <position position="1"/>
    </location>
</feature>
<dbReference type="Proteomes" id="UP000230538">
    <property type="component" value="Unassembled WGS sequence"/>
</dbReference>
<proteinExistence type="predicted"/>
<dbReference type="AlphaFoldDB" id="A0A2M7WYT4"/>
<dbReference type="EMBL" id="PFXB01000022">
    <property type="protein sequence ID" value="PJA38327.1"/>
    <property type="molecule type" value="Genomic_DNA"/>
</dbReference>